<reference evidence="10 11" key="1">
    <citation type="submission" date="2016-10" db="EMBL/GenBank/DDBJ databases">
        <authorList>
            <person name="de Groot N.N."/>
        </authorList>
    </citation>
    <scope>NUCLEOTIDE SEQUENCE [LARGE SCALE GENOMIC DNA]</scope>
    <source>
        <strain evidence="10 11">ATCC 51327</strain>
    </source>
</reference>
<feature type="transmembrane region" description="Helical" evidence="9">
    <location>
        <begin position="186"/>
        <end position="207"/>
    </location>
</feature>
<evidence type="ECO:0000256" key="6">
    <source>
        <dbReference type="ARBA" id="ARBA00022692"/>
    </source>
</evidence>
<keyword evidence="3" id="KW-1003">Cell membrane</keyword>
<feature type="transmembrane region" description="Helical" evidence="9">
    <location>
        <begin position="117"/>
        <end position="137"/>
    </location>
</feature>
<evidence type="ECO:0000256" key="3">
    <source>
        <dbReference type="ARBA" id="ARBA00022475"/>
    </source>
</evidence>
<proteinExistence type="predicted"/>
<dbReference type="AlphaFoldDB" id="A0A1I4J932"/>
<evidence type="ECO:0000256" key="1">
    <source>
        <dbReference type="ARBA" id="ARBA00004651"/>
    </source>
</evidence>
<name>A0A1I4J932_9FIRM</name>
<keyword evidence="7 9" id="KW-1133">Transmembrane helix</keyword>
<keyword evidence="5" id="KW-0598">Phosphotransferase system</keyword>
<evidence type="ECO:0000256" key="2">
    <source>
        <dbReference type="ARBA" id="ARBA00022448"/>
    </source>
</evidence>
<accession>A0A1I4J932</accession>
<keyword evidence="8 9" id="KW-0472">Membrane</keyword>
<feature type="transmembrane region" description="Helical" evidence="9">
    <location>
        <begin position="143"/>
        <end position="161"/>
    </location>
</feature>
<dbReference type="STRING" id="29563.SAMN02983006_01646"/>
<dbReference type="Proteomes" id="UP000199006">
    <property type="component" value="Unassembled WGS sequence"/>
</dbReference>
<dbReference type="Pfam" id="PF03613">
    <property type="entry name" value="EIID-AGA"/>
    <property type="match status" value="1"/>
</dbReference>
<dbReference type="OrthoDB" id="9795582at2"/>
<sequence>MDNEKKKLTRKDLFASWLRWFLFNLSSISYERLASYGFCHSMLPIIEKLYDKKEEQIAALKRHSVFYNTEPQLGSIVNGITAKLEEARANGEKVDEEMINGIKVGLMGPLAGIGDSLIPGMLVPILLSIGMGLASGGSLLGPLFYIIAFNLIVISGSYYLYMKGYELGEESLELLMGEKAQKIKEAFAMLGAVVMGGVAANYVSLSTPLTYQSGEVNIVLQNMLDNIFPELLPLILVFVTWYLMSKKRISSIKIMLFMLVLAAAGVFLGIF</sequence>
<dbReference type="PANTHER" id="PTHR32502:SF5">
    <property type="entry name" value="N-ACETYLGALACTOSAMINE PERMEASE IID COMPONENT-RELATED"/>
    <property type="match status" value="1"/>
</dbReference>
<evidence type="ECO:0000256" key="7">
    <source>
        <dbReference type="ARBA" id="ARBA00022989"/>
    </source>
</evidence>
<dbReference type="GO" id="GO:0005886">
    <property type="term" value="C:plasma membrane"/>
    <property type="evidence" value="ECO:0007669"/>
    <property type="project" value="UniProtKB-SubCell"/>
</dbReference>
<evidence type="ECO:0000256" key="9">
    <source>
        <dbReference type="SAM" id="Phobius"/>
    </source>
</evidence>
<evidence type="ECO:0000256" key="4">
    <source>
        <dbReference type="ARBA" id="ARBA00022597"/>
    </source>
</evidence>
<dbReference type="RefSeq" id="WP_089861744.1">
    <property type="nucleotide sequence ID" value="NZ_FOTI01000021.1"/>
</dbReference>
<evidence type="ECO:0000256" key="5">
    <source>
        <dbReference type="ARBA" id="ARBA00022683"/>
    </source>
</evidence>
<dbReference type="PROSITE" id="PS51108">
    <property type="entry name" value="PTS_EIID"/>
    <property type="match status" value="1"/>
</dbReference>
<keyword evidence="2" id="KW-0813">Transport</keyword>
<feature type="transmembrane region" description="Helical" evidence="9">
    <location>
        <begin position="227"/>
        <end position="244"/>
    </location>
</feature>
<protein>
    <submittedName>
        <fullName evidence="10">PTS system IID component, Man family (TC 4.A.6)</fullName>
    </submittedName>
</protein>
<evidence type="ECO:0000313" key="10">
    <source>
        <dbReference type="EMBL" id="SFL63098.1"/>
    </source>
</evidence>
<dbReference type="GO" id="GO:0009401">
    <property type="term" value="P:phosphoenolpyruvate-dependent sugar phosphotransferase system"/>
    <property type="evidence" value="ECO:0007669"/>
    <property type="project" value="UniProtKB-KW"/>
</dbReference>
<evidence type="ECO:0000313" key="11">
    <source>
        <dbReference type="Proteomes" id="UP000199006"/>
    </source>
</evidence>
<dbReference type="InterPro" id="IPR004704">
    <property type="entry name" value="PTS_IID_man"/>
</dbReference>
<dbReference type="PANTHER" id="PTHR32502">
    <property type="entry name" value="N-ACETYLGALACTOSAMINE PERMEASE II COMPONENT-RELATED"/>
    <property type="match status" value="1"/>
</dbReference>
<keyword evidence="4" id="KW-0762">Sugar transport</keyword>
<gene>
    <name evidence="10" type="ORF">SAMN02983006_01646</name>
</gene>
<keyword evidence="11" id="KW-1185">Reference proteome</keyword>
<comment type="subcellular location">
    <subcellularLocation>
        <location evidence="1">Cell membrane</location>
        <topology evidence="1">Multi-pass membrane protein</topology>
    </subcellularLocation>
</comment>
<dbReference type="EMBL" id="FOTI01000021">
    <property type="protein sequence ID" value="SFL63098.1"/>
    <property type="molecule type" value="Genomic_DNA"/>
</dbReference>
<dbReference type="InterPro" id="IPR050303">
    <property type="entry name" value="GatZ_KbaZ_carbometab"/>
</dbReference>
<organism evidence="10 11">
    <name type="scientific">Halanaerobium salsuginis</name>
    <dbReference type="NCBI Taxonomy" id="29563"/>
    <lineage>
        <taxon>Bacteria</taxon>
        <taxon>Bacillati</taxon>
        <taxon>Bacillota</taxon>
        <taxon>Clostridia</taxon>
        <taxon>Halanaerobiales</taxon>
        <taxon>Halanaerobiaceae</taxon>
        <taxon>Halanaerobium</taxon>
    </lineage>
</organism>
<feature type="transmembrane region" description="Helical" evidence="9">
    <location>
        <begin position="251"/>
        <end position="270"/>
    </location>
</feature>
<keyword evidence="6 9" id="KW-0812">Transmembrane</keyword>
<evidence type="ECO:0000256" key="8">
    <source>
        <dbReference type="ARBA" id="ARBA00023136"/>
    </source>
</evidence>